<reference evidence="10 11" key="1">
    <citation type="submission" date="2018-02" db="EMBL/GenBank/DDBJ databases">
        <title>Draft genome sequence of Streptococcus oricebi CCUG 70868T type strain.</title>
        <authorList>
            <person name="Mendez V."/>
            <person name="Salva-Serra F."/>
            <person name="Jaen-Luchoro D."/>
            <person name="Gonzales-Siles L."/>
            <person name="Karlsson R."/>
            <person name="Engstrom-Jakobsson H."/>
            <person name="Busquets A."/>
            <person name="Gomila M."/>
            <person name="Pineiro-Iglesias B."/>
            <person name="Bennasar-Figueras A."/>
            <person name="Seeger M."/>
            <person name="Moore E."/>
        </authorList>
    </citation>
    <scope>NUCLEOTIDE SEQUENCE [LARGE SCALE GENOMIC DNA]</scope>
    <source>
        <strain evidence="10 11">CCUG 70868</strain>
    </source>
</reference>
<dbReference type="Proteomes" id="UP001519296">
    <property type="component" value="Unassembled WGS sequence"/>
</dbReference>
<comment type="similarity">
    <text evidence="2 8">Belongs to the BioY family.</text>
</comment>
<organism evidence="10 11">
    <name type="scientific">Streptococcus oricebi</name>
    <dbReference type="NCBI Taxonomy" id="1547447"/>
    <lineage>
        <taxon>Bacteria</taxon>
        <taxon>Bacillati</taxon>
        <taxon>Bacillota</taxon>
        <taxon>Bacilli</taxon>
        <taxon>Lactobacillales</taxon>
        <taxon>Streptococcaceae</taxon>
        <taxon>Streptococcus</taxon>
    </lineage>
</organism>
<proteinExistence type="inferred from homology"/>
<keyword evidence="3 8" id="KW-0813">Transport</keyword>
<dbReference type="Pfam" id="PF02632">
    <property type="entry name" value="BioY"/>
    <property type="match status" value="1"/>
</dbReference>
<keyword evidence="5 9" id="KW-0812">Transmembrane</keyword>
<comment type="subcellular location">
    <subcellularLocation>
        <location evidence="1 8">Cell membrane</location>
        <topology evidence="1 8">Multi-pass membrane protein</topology>
    </subcellularLocation>
</comment>
<feature type="transmembrane region" description="Helical" evidence="9">
    <location>
        <begin position="31"/>
        <end position="48"/>
    </location>
</feature>
<evidence type="ECO:0000256" key="8">
    <source>
        <dbReference type="PIRNR" id="PIRNR016661"/>
    </source>
</evidence>
<feature type="transmembrane region" description="Helical" evidence="9">
    <location>
        <begin position="85"/>
        <end position="101"/>
    </location>
</feature>
<protein>
    <recommendedName>
        <fullName evidence="8">Biotin transporter</fullName>
    </recommendedName>
</protein>
<dbReference type="EMBL" id="PRDG01000002">
    <property type="protein sequence ID" value="MBP2622944.1"/>
    <property type="molecule type" value="Genomic_DNA"/>
</dbReference>
<keyword evidence="4 8" id="KW-1003">Cell membrane</keyword>
<evidence type="ECO:0000313" key="10">
    <source>
        <dbReference type="EMBL" id="MBP2622944.1"/>
    </source>
</evidence>
<evidence type="ECO:0000256" key="4">
    <source>
        <dbReference type="ARBA" id="ARBA00022475"/>
    </source>
</evidence>
<evidence type="ECO:0000313" key="11">
    <source>
        <dbReference type="Proteomes" id="UP001519296"/>
    </source>
</evidence>
<keyword evidence="11" id="KW-1185">Reference proteome</keyword>
<name>A0ABS5B287_9STRE</name>
<comment type="caution">
    <text evidence="10">The sequence shown here is derived from an EMBL/GenBank/DDBJ whole genome shotgun (WGS) entry which is preliminary data.</text>
</comment>
<dbReference type="RefSeq" id="WP_209627341.1">
    <property type="nucleotide sequence ID" value="NZ_PRDG01000002.1"/>
</dbReference>
<evidence type="ECO:0000256" key="6">
    <source>
        <dbReference type="ARBA" id="ARBA00022989"/>
    </source>
</evidence>
<feature type="transmembrane region" description="Helical" evidence="9">
    <location>
        <begin position="155"/>
        <end position="172"/>
    </location>
</feature>
<dbReference type="PIRSF" id="PIRSF016661">
    <property type="entry name" value="BioY"/>
    <property type="match status" value="1"/>
</dbReference>
<evidence type="ECO:0000256" key="7">
    <source>
        <dbReference type="ARBA" id="ARBA00023136"/>
    </source>
</evidence>
<dbReference type="PANTHER" id="PTHR34295:SF4">
    <property type="entry name" value="BIOTIN TRANSPORTER BIOY-RELATED"/>
    <property type="match status" value="1"/>
</dbReference>
<sequence>MRTTFSLALAAVGAALIAVLAQFTLPLGTVPLTLQNFAIGLVATIFHRREAVWAVGLYLLLGAIGLPVFAGGAAGFHVLTGPTAGYLWFDLAYAAVTSSLTKPNSKLYQIFLANLLGATLTFLGGVLGLVFLTSGATSLAQAFTVGVVPFILPDLLKIVLICLVSLPIFRALKNHSYFSSSKV</sequence>
<dbReference type="InterPro" id="IPR003784">
    <property type="entry name" value="BioY"/>
</dbReference>
<evidence type="ECO:0000256" key="9">
    <source>
        <dbReference type="SAM" id="Phobius"/>
    </source>
</evidence>
<evidence type="ECO:0000256" key="5">
    <source>
        <dbReference type="ARBA" id="ARBA00022692"/>
    </source>
</evidence>
<keyword evidence="7 8" id="KW-0472">Membrane</keyword>
<keyword evidence="6 9" id="KW-1133">Transmembrane helix</keyword>
<accession>A0ABS5B287</accession>
<evidence type="ECO:0000256" key="3">
    <source>
        <dbReference type="ARBA" id="ARBA00022448"/>
    </source>
</evidence>
<feature type="transmembrane region" description="Helical" evidence="9">
    <location>
        <begin position="55"/>
        <end position="79"/>
    </location>
</feature>
<dbReference type="Gene3D" id="1.10.1760.20">
    <property type="match status" value="1"/>
</dbReference>
<evidence type="ECO:0000256" key="1">
    <source>
        <dbReference type="ARBA" id="ARBA00004651"/>
    </source>
</evidence>
<gene>
    <name evidence="10" type="ORF">C4K46_03215</name>
</gene>
<evidence type="ECO:0000256" key="2">
    <source>
        <dbReference type="ARBA" id="ARBA00010692"/>
    </source>
</evidence>
<feature type="transmembrane region" description="Helical" evidence="9">
    <location>
        <begin position="113"/>
        <end position="135"/>
    </location>
</feature>
<dbReference type="PANTHER" id="PTHR34295">
    <property type="entry name" value="BIOTIN TRANSPORTER BIOY"/>
    <property type="match status" value="1"/>
</dbReference>